<reference evidence="1" key="1">
    <citation type="submission" date="2022-05" db="EMBL/GenBank/DDBJ databases">
        <title>Schlegelella sp. nov., isolated from mangrove soil.</title>
        <authorList>
            <person name="Liu Y."/>
            <person name="Ge X."/>
            <person name="Liu W."/>
        </authorList>
    </citation>
    <scope>NUCLEOTIDE SEQUENCE</scope>
    <source>
        <strain evidence="1">S2-27</strain>
    </source>
</reference>
<organism evidence="1 2">
    <name type="scientific">Caldimonas mangrovi</name>
    <dbReference type="NCBI Taxonomy" id="2944811"/>
    <lineage>
        <taxon>Bacteria</taxon>
        <taxon>Pseudomonadati</taxon>
        <taxon>Pseudomonadota</taxon>
        <taxon>Betaproteobacteria</taxon>
        <taxon>Burkholderiales</taxon>
        <taxon>Sphaerotilaceae</taxon>
        <taxon>Caldimonas</taxon>
    </lineage>
</organism>
<sequence length="145" mass="16728">MIYLRSYDTYKETLEYDVDTGASRLVSREEVERAGVQRTFGMFTRVGDRFFGVYATPEGPVFFGDDIRVLGRFGVTRGHVELDKATRIHRFALFDDSRLVLSTHYPEREGLGTNPYDTEPEDVDMFAAIAKGTESRQFFENYRRG</sequence>
<accession>A0ABT0YVY7</accession>
<dbReference type="EMBL" id="JAMKFE010000023">
    <property type="protein sequence ID" value="MCM5682753.1"/>
    <property type="molecule type" value="Genomic_DNA"/>
</dbReference>
<comment type="caution">
    <text evidence="1">The sequence shown here is derived from an EMBL/GenBank/DDBJ whole genome shotgun (WGS) entry which is preliminary data.</text>
</comment>
<evidence type="ECO:0000313" key="1">
    <source>
        <dbReference type="EMBL" id="MCM5682753.1"/>
    </source>
</evidence>
<dbReference type="RefSeq" id="WP_251781298.1">
    <property type="nucleotide sequence ID" value="NZ_JAMKFE010000023.1"/>
</dbReference>
<keyword evidence="2" id="KW-1185">Reference proteome</keyword>
<gene>
    <name evidence="1" type="ORF">M8A51_24745</name>
</gene>
<evidence type="ECO:0000313" key="2">
    <source>
        <dbReference type="Proteomes" id="UP001165541"/>
    </source>
</evidence>
<proteinExistence type="predicted"/>
<name>A0ABT0YVY7_9BURK</name>
<protein>
    <submittedName>
        <fullName evidence="1">Uncharacterized protein</fullName>
    </submittedName>
</protein>
<dbReference type="Proteomes" id="UP001165541">
    <property type="component" value="Unassembled WGS sequence"/>
</dbReference>